<protein>
    <submittedName>
        <fullName evidence="2">Uncharacterized protein</fullName>
    </submittedName>
</protein>
<feature type="transmembrane region" description="Helical" evidence="1">
    <location>
        <begin position="21"/>
        <end position="41"/>
    </location>
</feature>
<keyword evidence="1" id="KW-1133">Transmembrane helix</keyword>
<organism evidence="2">
    <name type="scientific">Aphanomyces invadans</name>
    <dbReference type="NCBI Taxonomy" id="157072"/>
    <lineage>
        <taxon>Eukaryota</taxon>
        <taxon>Sar</taxon>
        <taxon>Stramenopiles</taxon>
        <taxon>Oomycota</taxon>
        <taxon>Saprolegniomycetes</taxon>
        <taxon>Saprolegniales</taxon>
        <taxon>Verrucalvaceae</taxon>
        <taxon>Aphanomyces</taxon>
    </lineage>
</organism>
<feature type="transmembrane region" description="Helical" evidence="1">
    <location>
        <begin position="69"/>
        <end position="88"/>
    </location>
</feature>
<dbReference type="VEuPathDB" id="FungiDB:H310_07749"/>
<name>A0A024U0C9_9STRA</name>
<reference evidence="2" key="1">
    <citation type="submission" date="2013-12" db="EMBL/GenBank/DDBJ databases">
        <title>The Genome Sequence of Aphanomyces invadans NJM9701.</title>
        <authorList>
            <consortium name="The Broad Institute Genomics Platform"/>
            <person name="Russ C."/>
            <person name="Tyler B."/>
            <person name="van West P."/>
            <person name="Dieguez-Uribeondo J."/>
            <person name="Young S.K."/>
            <person name="Zeng Q."/>
            <person name="Gargeya S."/>
            <person name="Fitzgerald M."/>
            <person name="Abouelleil A."/>
            <person name="Alvarado L."/>
            <person name="Chapman S.B."/>
            <person name="Gainer-Dewar J."/>
            <person name="Goldberg J."/>
            <person name="Griggs A."/>
            <person name="Gujja S."/>
            <person name="Hansen M."/>
            <person name="Howarth C."/>
            <person name="Imamovic A."/>
            <person name="Ireland A."/>
            <person name="Larimer J."/>
            <person name="McCowan C."/>
            <person name="Murphy C."/>
            <person name="Pearson M."/>
            <person name="Poon T.W."/>
            <person name="Priest M."/>
            <person name="Roberts A."/>
            <person name="Saif S."/>
            <person name="Shea T."/>
            <person name="Sykes S."/>
            <person name="Wortman J."/>
            <person name="Nusbaum C."/>
            <person name="Birren B."/>
        </authorList>
    </citation>
    <scope>NUCLEOTIDE SEQUENCE [LARGE SCALE GENOMIC DNA]</scope>
    <source>
        <strain evidence="2">NJM9701</strain>
    </source>
</reference>
<sequence>MRRLVHGEHLRRMGRNYMPTCFLFNRKLCFLVDAGCVHLHLCLQTRGGLRFIKYNLVQVGPALAGEFNVFVRVVVFFLAFLFVTHLVIRAVARGRRVVSESVADHDEAGHNEARRDDGGDSGGNHKRVAAFQSMVVLCDRRRVLDVLDFLLGIVGILHWVLANFCAVDNANPVGHDRVLDVATHRQLELVDLAFVKMQNVLAANLIVVVAVALDVCHDRVHLAAALGRVAHKLFERDQVDVKCIAGRVCVRGKRSSRGLHQRVRTGIVNTNPLRFFAFIGGTHGFRGCSCGSSVDRCRDG</sequence>
<feature type="transmembrane region" description="Helical" evidence="1">
    <location>
        <begin position="143"/>
        <end position="161"/>
    </location>
</feature>
<accession>A0A024U0C9</accession>
<dbReference type="GeneID" id="20084799"/>
<gene>
    <name evidence="2" type="ORF">H310_07749</name>
</gene>
<evidence type="ECO:0000313" key="2">
    <source>
        <dbReference type="EMBL" id="ETV99684.1"/>
    </source>
</evidence>
<dbReference type="AlphaFoldDB" id="A0A024U0C9"/>
<dbReference type="EMBL" id="KI913966">
    <property type="protein sequence ID" value="ETV99684.1"/>
    <property type="molecule type" value="Genomic_DNA"/>
</dbReference>
<proteinExistence type="predicted"/>
<evidence type="ECO:0000256" key="1">
    <source>
        <dbReference type="SAM" id="Phobius"/>
    </source>
</evidence>
<keyword evidence="1" id="KW-0812">Transmembrane</keyword>
<keyword evidence="1" id="KW-0472">Membrane</keyword>
<dbReference type="RefSeq" id="XP_008871460.1">
    <property type="nucleotide sequence ID" value="XM_008873238.1"/>
</dbReference>